<feature type="region of interest" description="Disordered" evidence="9">
    <location>
        <begin position="282"/>
        <end position="332"/>
    </location>
</feature>
<reference evidence="11" key="1">
    <citation type="journal article" date="2019" name="Nat. Commun.">
        <title>Genome-wide association mapping of date palm fruit traits.</title>
        <authorList>
            <person name="Hazzouri K.M."/>
            <person name="Gros-Balthazard M."/>
            <person name="Flowers J.M."/>
            <person name="Copetti D."/>
            <person name="Lemansour A."/>
            <person name="Lebrun M."/>
            <person name="Masmoudi K."/>
            <person name="Ferrand S."/>
            <person name="Dhar M.I."/>
            <person name="Fresquez Z.A."/>
            <person name="Rosas U."/>
            <person name="Zhang J."/>
            <person name="Talag J."/>
            <person name="Lee S."/>
            <person name="Kudrna D."/>
            <person name="Powell R.F."/>
            <person name="Leitch I.J."/>
            <person name="Krueger R.R."/>
            <person name="Wing R.A."/>
            <person name="Amiri K.M.A."/>
            <person name="Purugganan M.D."/>
        </authorList>
    </citation>
    <scope>NUCLEOTIDE SEQUENCE [LARGE SCALE GENOMIC DNA]</scope>
    <source>
        <strain evidence="11">cv. Khalas</strain>
    </source>
</reference>
<evidence type="ECO:0000256" key="1">
    <source>
        <dbReference type="ARBA" id="ARBA00004413"/>
    </source>
</evidence>
<feature type="region of interest" description="Disordered" evidence="9">
    <location>
        <begin position="1"/>
        <end position="32"/>
    </location>
</feature>
<keyword evidence="5" id="KW-0472">Membrane</keyword>
<keyword evidence="4" id="KW-0132">Cell division</keyword>
<evidence type="ECO:0000256" key="9">
    <source>
        <dbReference type="SAM" id="MobiDB-lite"/>
    </source>
</evidence>
<dbReference type="GO" id="GO:0090708">
    <property type="term" value="P:specification of plant organ axis polarity"/>
    <property type="evidence" value="ECO:0007669"/>
    <property type="project" value="UniProtKB-ARBA"/>
</dbReference>
<dbReference type="GO" id="GO:2000067">
    <property type="term" value="P:regulation of root morphogenesis"/>
    <property type="evidence" value="ECO:0007669"/>
    <property type="project" value="UniProtKB-ARBA"/>
</dbReference>
<gene>
    <name evidence="12" type="primary">LOC103696515</name>
</gene>
<evidence type="ECO:0000256" key="8">
    <source>
        <dbReference type="ARBA" id="ARBA00046534"/>
    </source>
</evidence>
<dbReference type="PANTHER" id="PTHR31083:SF4">
    <property type="entry name" value="PROTEIN SOSEKI 4-RELATED"/>
    <property type="match status" value="1"/>
</dbReference>
<evidence type="ECO:0000313" key="11">
    <source>
        <dbReference type="Proteomes" id="UP000228380"/>
    </source>
</evidence>
<keyword evidence="2" id="KW-0217">Developmental protein</keyword>
<dbReference type="InterPro" id="IPR010369">
    <property type="entry name" value="SOK"/>
</dbReference>
<evidence type="ECO:0000256" key="5">
    <source>
        <dbReference type="ARBA" id="ARBA00023136"/>
    </source>
</evidence>
<evidence type="ECO:0000256" key="3">
    <source>
        <dbReference type="ARBA" id="ARBA00022475"/>
    </source>
</evidence>
<feature type="compositionally biased region" description="Basic and acidic residues" evidence="9">
    <location>
        <begin position="431"/>
        <end position="441"/>
    </location>
</feature>
<protein>
    <submittedName>
        <fullName evidence="12">Uncharacterized protein LOC103696515</fullName>
    </submittedName>
</protein>
<dbReference type="GeneID" id="103696515"/>
<keyword evidence="3" id="KW-1003">Cell membrane</keyword>
<comment type="subunit">
    <text evidence="8">Homodimer. Forms long polymer filaments with other SOKs proteins polymers (e.g. SOK1, SOK2, SOK3 and SOK4) crucial for polar localization and biological activity. Binds to ANGUSTIFOLIA (AN).</text>
</comment>
<feature type="domain" description="SOSEKI DIX-like" evidence="10">
    <location>
        <begin position="40"/>
        <end position="127"/>
    </location>
</feature>
<dbReference type="GO" id="GO:0051302">
    <property type="term" value="P:regulation of cell division"/>
    <property type="evidence" value="ECO:0007669"/>
    <property type="project" value="UniProtKB-ARBA"/>
</dbReference>
<dbReference type="GO" id="GO:0051301">
    <property type="term" value="P:cell division"/>
    <property type="evidence" value="ECO:0007669"/>
    <property type="project" value="UniProtKB-KW"/>
</dbReference>
<evidence type="ECO:0000256" key="2">
    <source>
        <dbReference type="ARBA" id="ARBA00022473"/>
    </source>
</evidence>
<feature type="compositionally biased region" description="Polar residues" evidence="9">
    <location>
        <begin position="132"/>
        <end position="148"/>
    </location>
</feature>
<dbReference type="InterPro" id="IPR048351">
    <property type="entry name" value="SOK_DIX"/>
</dbReference>
<dbReference type="OrthoDB" id="1280899at2759"/>
<dbReference type="InterPro" id="IPR021182">
    <property type="entry name" value="SOK_magnoliopsida"/>
</dbReference>
<keyword evidence="6" id="KW-0131">Cell cycle</keyword>
<dbReference type="Proteomes" id="UP000228380">
    <property type="component" value="Chromosome 12"/>
</dbReference>
<dbReference type="GO" id="GO:0051258">
    <property type="term" value="P:protein polymerization"/>
    <property type="evidence" value="ECO:0007669"/>
    <property type="project" value="UniProtKB-ARBA"/>
</dbReference>
<comment type="subcellular location">
    <subcellularLocation>
        <location evidence="1">Cell membrane</location>
        <topology evidence="1">Peripheral membrane protein</topology>
        <orientation evidence="1">Cytoplasmic side</orientation>
    </subcellularLocation>
</comment>
<dbReference type="Pfam" id="PF06136">
    <property type="entry name" value="SOK"/>
    <property type="match status" value="1"/>
</dbReference>
<dbReference type="PANTHER" id="PTHR31083">
    <property type="entry name" value="UPSTREAM OF FLC PROTEIN (DUF966)"/>
    <property type="match status" value="1"/>
</dbReference>
<evidence type="ECO:0000256" key="7">
    <source>
        <dbReference type="ARBA" id="ARBA00024211"/>
    </source>
</evidence>
<dbReference type="KEGG" id="pda:103696515"/>
<sequence length="457" mass="50653">MAVSSSGRGELSEQWKKRETNPERTKVWAEPKPKTSGRKVSVVYYLARDGHLEPPHFMDVPLSSAEGLYLRDVINRLDILRGRGMAAMYSWSSKRSYKNGFVWHDLSEDDFIYPVHGQEYILKGSELPHLGNPSNSQEFLAASSSNSEKPPEIPNSVRGDSNFPVSRRKKTSCNSRDQKEFTACKSEAAPDPTVKFSDASTQTDDPRHRRRAPVGEERRETIPNVEATDIVTGEISPLTSPSSPETLEALIKAEGRIVAIRPEYREIPNCVRGDCNFPVSRRKKTSCNSRDQKEFTACKSEPAPDPAVKFSDASTQTDDPRHRRRAPVGEERRETIPNVEATDIVTDEISPPTSPSSPETLEALIKADGRIVAIRPEYRHRTVGACSNGRARASASGVLTHLIACGSISVKDPGISLVSQYRGRLPRAKTEKGTKEIEEASRGMPPSIWATGLEDME</sequence>
<evidence type="ECO:0000256" key="4">
    <source>
        <dbReference type="ARBA" id="ARBA00022618"/>
    </source>
</evidence>
<evidence type="ECO:0000256" key="6">
    <source>
        <dbReference type="ARBA" id="ARBA00023306"/>
    </source>
</evidence>
<dbReference type="GO" id="GO:0005886">
    <property type="term" value="C:plasma membrane"/>
    <property type="evidence" value="ECO:0007669"/>
    <property type="project" value="UniProtKB-SubCell"/>
</dbReference>
<dbReference type="RefSeq" id="XP_008776398.2">
    <property type="nucleotide sequence ID" value="XM_008778176.4"/>
</dbReference>
<keyword evidence="11" id="KW-1185">Reference proteome</keyword>
<feature type="region of interest" description="Disordered" evidence="9">
    <location>
        <begin position="431"/>
        <end position="457"/>
    </location>
</feature>
<name>A0A8B7BGP8_PHODC</name>
<dbReference type="AlphaFoldDB" id="A0A8B7BGP8"/>
<organism evidence="11 12">
    <name type="scientific">Phoenix dactylifera</name>
    <name type="common">Date palm</name>
    <dbReference type="NCBI Taxonomy" id="42345"/>
    <lineage>
        <taxon>Eukaryota</taxon>
        <taxon>Viridiplantae</taxon>
        <taxon>Streptophyta</taxon>
        <taxon>Embryophyta</taxon>
        <taxon>Tracheophyta</taxon>
        <taxon>Spermatophyta</taxon>
        <taxon>Magnoliopsida</taxon>
        <taxon>Liliopsida</taxon>
        <taxon>Arecaceae</taxon>
        <taxon>Coryphoideae</taxon>
        <taxon>Phoeniceae</taxon>
        <taxon>Phoenix</taxon>
    </lineage>
</organism>
<dbReference type="PIRSF" id="PIRSF031043">
    <property type="entry name" value="UCP031043"/>
    <property type="match status" value="1"/>
</dbReference>
<accession>A0A8B7BGP8</accession>
<reference evidence="12" key="2">
    <citation type="submission" date="2025-08" db="UniProtKB">
        <authorList>
            <consortium name="RefSeq"/>
        </authorList>
    </citation>
    <scope>IDENTIFICATION</scope>
    <source>
        <tissue evidence="12">Young leaves</tissue>
    </source>
</reference>
<evidence type="ECO:0000259" key="10">
    <source>
        <dbReference type="Pfam" id="PF06136"/>
    </source>
</evidence>
<feature type="region of interest" description="Disordered" evidence="9">
    <location>
        <begin position="128"/>
        <end position="219"/>
    </location>
</feature>
<evidence type="ECO:0000313" key="12">
    <source>
        <dbReference type="RefSeq" id="XP_008776398.2"/>
    </source>
</evidence>
<proteinExistence type="inferred from homology"/>
<feature type="compositionally biased region" description="Basic and acidic residues" evidence="9">
    <location>
        <begin position="10"/>
        <end position="32"/>
    </location>
</feature>
<comment type="similarity">
    <text evidence="7">Belongs to the SOSEKI family.</text>
</comment>